<protein>
    <submittedName>
        <fullName evidence="1">Uncharacterized protein</fullName>
    </submittedName>
</protein>
<sequence length="52" mass="5883">LSRLTQSKSSFAGFCGKLELEKQQAEWRPGGNAKLIEGKARIYRLKVQNWCG</sequence>
<comment type="caution">
    <text evidence="1">The sequence shown here is derived from an EMBL/GenBank/DDBJ whole genome shotgun (WGS) entry which is preliminary data.</text>
</comment>
<organism evidence="1 2">
    <name type="scientific">Batillaria attramentaria</name>
    <dbReference type="NCBI Taxonomy" id="370345"/>
    <lineage>
        <taxon>Eukaryota</taxon>
        <taxon>Metazoa</taxon>
        <taxon>Spiralia</taxon>
        <taxon>Lophotrochozoa</taxon>
        <taxon>Mollusca</taxon>
        <taxon>Gastropoda</taxon>
        <taxon>Caenogastropoda</taxon>
        <taxon>Sorbeoconcha</taxon>
        <taxon>Cerithioidea</taxon>
        <taxon>Batillariidae</taxon>
        <taxon>Batillaria</taxon>
    </lineage>
</organism>
<keyword evidence="2" id="KW-1185">Reference proteome</keyword>
<dbReference type="Proteomes" id="UP001519460">
    <property type="component" value="Unassembled WGS sequence"/>
</dbReference>
<proteinExistence type="predicted"/>
<evidence type="ECO:0000313" key="1">
    <source>
        <dbReference type="EMBL" id="KAK7506297.1"/>
    </source>
</evidence>
<reference evidence="1 2" key="1">
    <citation type="journal article" date="2023" name="Sci. Data">
        <title>Genome assembly of the Korean intertidal mud-creeper Batillaria attramentaria.</title>
        <authorList>
            <person name="Patra A.K."/>
            <person name="Ho P.T."/>
            <person name="Jun S."/>
            <person name="Lee S.J."/>
            <person name="Kim Y."/>
            <person name="Won Y.J."/>
        </authorList>
    </citation>
    <scope>NUCLEOTIDE SEQUENCE [LARGE SCALE GENOMIC DNA]</scope>
    <source>
        <strain evidence="1">Wonlab-2016</strain>
    </source>
</reference>
<accession>A0ABD0M3M8</accession>
<name>A0ABD0M3M8_9CAEN</name>
<dbReference type="AlphaFoldDB" id="A0ABD0M3M8"/>
<gene>
    <name evidence="1" type="ORF">BaRGS_00002409</name>
</gene>
<dbReference type="EMBL" id="JACVVK020000007">
    <property type="protein sequence ID" value="KAK7506297.1"/>
    <property type="molecule type" value="Genomic_DNA"/>
</dbReference>
<feature type="non-terminal residue" evidence="1">
    <location>
        <position position="1"/>
    </location>
</feature>
<evidence type="ECO:0000313" key="2">
    <source>
        <dbReference type="Proteomes" id="UP001519460"/>
    </source>
</evidence>